<dbReference type="PANTHER" id="PTHR44688">
    <property type="entry name" value="DNA-BINDING TRANSCRIPTIONAL ACTIVATOR DEVR_DOSR"/>
    <property type="match status" value="1"/>
</dbReference>
<dbReference type="Pfam" id="PF00196">
    <property type="entry name" value="GerE"/>
    <property type="match status" value="1"/>
</dbReference>
<accession>A0A8J3IFH6</accession>
<dbReference type="InterPro" id="IPR027417">
    <property type="entry name" value="P-loop_NTPase"/>
</dbReference>
<dbReference type="SUPFAM" id="SSF48452">
    <property type="entry name" value="TPR-like"/>
    <property type="match status" value="1"/>
</dbReference>
<dbReference type="SUPFAM" id="SSF52540">
    <property type="entry name" value="P-loop containing nucleoside triphosphate hydrolases"/>
    <property type="match status" value="1"/>
</dbReference>
<dbReference type="GO" id="GO:0006355">
    <property type="term" value="P:regulation of DNA-templated transcription"/>
    <property type="evidence" value="ECO:0007669"/>
    <property type="project" value="InterPro"/>
</dbReference>
<dbReference type="Pfam" id="PF17874">
    <property type="entry name" value="TPR_MalT"/>
    <property type="match status" value="1"/>
</dbReference>
<gene>
    <name evidence="5" type="ORF">KSF_006900</name>
</gene>
<dbReference type="SUPFAM" id="SSF46894">
    <property type="entry name" value="C-terminal effector domain of the bipartite response regulators"/>
    <property type="match status" value="1"/>
</dbReference>
<dbReference type="InterPro" id="IPR016032">
    <property type="entry name" value="Sig_transdc_resp-reg_C-effctor"/>
</dbReference>
<dbReference type="Pfam" id="PF25873">
    <property type="entry name" value="WHD_MalT"/>
    <property type="match status" value="1"/>
</dbReference>
<evidence type="ECO:0000256" key="3">
    <source>
        <dbReference type="ARBA" id="ARBA00023163"/>
    </source>
</evidence>
<evidence type="ECO:0000256" key="1">
    <source>
        <dbReference type="ARBA" id="ARBA00023015"/>
    </source>
</evidence>
<keyword evidence="2" id="KW-0238">DNA-binding</keyword>
<dbReference type="InterPro" id="IPR036388">
    <property type="entry name" value="WH-like_DNA-bd_sf"/>
</dbReference>
<keyword evidence="6" id="KW-1185">Reference proteome</keyword>
<dbReference type="InterPro" id="IPR011990">
    <property type="entry name" value="TPR-like_helical_dom_sf"/>
</dbReference>
<dbReference type="InterPro" id="IPR003593">
    <property type="entry name" value="AAA+_ATPase"/>
</dbReference>
<dbReference type="RefSeq" id="WP_220201591.1">
    <property type="nucleotide sequence ID" value="NZ_BNJK01000001.1"/>
</dbReference>
<dbReference type="AlphaFoldDB" id="A0A8J3IFH6"/>
<dbReference type="GO" id="GO:0003677">
    <property type="term" value="F:DNA binding"/>
    <property type="evidence" value="ECO:0007669"/>
    <property type="project" value="UniProtKB-KW"/>
</dbReference>
<protein>
    <submittedName>
        <fullName evidence="5">LuxR family transcriptional regulator</fullName>
    </submittedName>
</protein>
<evidence type="ECO:0000256" key="2">
    <source>
        <dbReference type="ARBA" id="ARBA00023125"/>
    </source>
</evidence>
<evidence type="ECO:0000259" key="4">
    <source>
        <dbReference type="PROSITE" id="PS50043"/>
    </source>
</evidence>
<dbReference type="Gene3D" id="1.25.40.10">
    <property type="entry name" value="Tetratricopeptide repeat domain"/>
    <property type="match status" value="1"/>
</dbReference>
<dbReference type="Gene3D" id="1.10.10.10">
    <property type="entry name" value="Winged helix-like DNA-binding domain superfamily/Winged helix DNA-binding domain"/>
    <property type="match status" value="1"/>
</dbReference>
<dbReference type="InterPro" id="IPR041617">
    <property type="entry name" value="TPR_MalT"/>
</dbReference>
<evidence type="ECO:0000313" key="5">
    <source>
        <dbReference type="EMBL" id="GHO90642.1"/>
    </source>
</evidence>
<dbReference type="PRINTS" id="PR00038">
    <property type="entry name" value="HTHLUXR"/>
</dbReference>
<dbReference type="Gene3D" id="3.40.50.300">
    <property type="entry name" value="P-loop containing nucleotide triphosphate hydrolases"/>
    <property type="match status" value="1"/>
</dbReference>
<dbReference type="SMART" id="SM00382">
    <property type="entry name" value="AAA"/>
    <property type="match status" value="1"/>
</dbReference>
<reference evidence="5" key="1">
    <citation type="submission" date="2020-10" db="EMBL/GenBank/DDBJ databases">
        <title>Taxonomic study of unclassified bacteria belonging to the class Ktedonobacteria.</title>
        <authorList>
            <person name="Yabe S."/>
            <person name="Wang C.M."/>
            <person name="Zheng Y."/>
            <person name="Sakai Y."/>
            <person name="Cavaletti L."/>
            <person name="Monciardini P."/>
            <person name="Donadio S."/>
        </authorList>
    </citation>
    <scope>NUCLEOTIDE SEQUENCE</scope>
    <source>
        <strain evidence="5">ID150040</strain>
    </source>
</reference>
<sequence>MHPSLITRERGLSLLDRALEHKLTLVSSPAGFGKTTLARQWVAERSQQSHFPPIAWVSLDGGDNDPVRFWRYLITACQVFRDSVAREALALLQSISQPPFEASLTETAITIFLNGLAQCEQGGILLLDDYHAITSPRIQQTMTFFLAHLPASIHIIILTRSDPPFSLAQLRASNELYDVRTSDLRFSQEETSAFFQQTLPIPLAPEIVRRINTYLEGWAAGLRLLLIALRESTTPREIEPLLSAFAGGQLALQDYFLTEVFHMQSESLQRFLLQTSVLDRLTGSLCAVITGERDSERMLETVAHANLFLEPLGCSTFDQSSTQQWYRYHGLFAETMRTEARRRLGEESLRTISAHASRWYEAHHLHAEAISSALYAQDYPRAAALIERILREPQAYYQANEYHTWHTWLEQLPDTLLAQYPALCLGYARALLFRADSWLLTQTTLTLLEKLFQMAEESYRVERDLPRLGEVFAFRSLAAWRQDDAIQAAYYARQALAWLAEEQHTWRALSLGVVGKAELLYNGHVDISRKVLEEAYALCEASDHRHLRLRRATGNMLSRAFFEQGELYRSFEYYQRTLHKAREEYAHSDDLAYALFGLARISYEHNELETAWQQAEEVLGIGLSLEKEFHEVQATLLLARIQHVRGETAAARQRLDALLARIPATQSNPTWPLAREILTLRANLALADGDLVTVQRWITALDRPGGLLFPFMAEQEVLLLARWHLVQGRRETALQLLQDLLREAQAAGRRRSIFEAQALLALVYAAHGQQEQAQQTLLTLLAHTYTEGYLRLFLDEGEAMAVLLRSLQLHRHEQPFLSSLQSIIRAFPSSQGTLPPSPVALLPEPLSSQELRVLHLLVPGRSNAEIARELLVSINTVRTHIQHIYRKLDAHNRAEAIEIARQLHLLS</sequence>
<feature type="domain" description="HTH luxR-type" evidence="4">
    <location>
        <begin position="839"/>
        <end position="904"/>
    </location>
</feature>
<dbReference type="CDD" id="cd06170">
    <property type="entry name" value="LuxR_C_like"/>
    <property type="match status" value="1"/>
</dbReference>
<organism evidence="5 6">
    <name type="scientific">Reticulibacter mediterranei</name>
    <dbReference type="NCBI Taxonomy" id="2778369"/>
    <lineage>
        <taxon>Bacteria</taxon>
        <taxon>Bacillati</taxon>
        <taxon>Chloroflexota</taxon>
        <taxon>Ktedonobacteria</taxon>
        <taxon>Ktedonobacterales</taxon>
        <taxon>Reticulibacteraceae</taxon>
        <taxon>Reticulibacter</taxon>
    </lineage>
</organism>
<dbReference type="SMART" id="SM00421">
    <property type="entry name" value="HTH_LUXR"/>
    <property type="match status" value="1"/>
</dbReference>
<dbReference type="InterPro" id="IPR000792">
    <property type="entry name" value="Tscrpt_reg_LuxR_C"/>
</dbReference>
<comment type="caution">
    <text evidence="5">The sequence shown here is derived from an EMBL/GenBank/DDBJ whole genome shotgun (WGS) entry which is preliminary data.</text>
</comment>
<dbReference type="PANTHER" id="PTHR44688:SF16">
    <property type="entry name" value="DNA-BINDING TRANSCRIPTIONAL ACTIVATOR DEVR_DOSR"/>
    <property type="match status" value="1"/>
</dbReference>
<keyword evidence="1" id="KW-0805">Transcription regulation</keyword>
<dbReference type="PROSITE" id="PS50043">
    <property type="entry name" value="HTH_LUXR_2"/>
    <property type="match status" value="1"/>
</dbReference>
<proteinExistence type="predicted"/>
<dbReference type="InterPro" id="IPR059106">
    <property type="entry name" value="WHD_MalT"/>
</dbReference>
<evidence type="ECO:0000313" key="6">
    <source>
        <dbReference type="Proteomes" id="UP000597444"/>
    </source>
</evidence>
<dbReference type="EMBL" id="BNJK01000001">
    <property type="protein sequence ID" value="GHO90642.1"/>
    <property type="molecule type" value="Genomic_DNA"/>
</dbReference>
<keyword evidence="3" id="KW-0804">Transcription</keyword>
<dbReference type="Proteomes" id="UP000597444">
    <property type="component" value="Unassembled WGS sequence"/>
</dbReference>
<name>A0A8J3IFH6_9CHLR</name>
<dbReference type="PROSITE" id="PS00622">
    <property type="entry name" value="HTH_LUXR_1"/>
    <property type="match status" value="1"/>
</dbReference>